<comment type="subcellular location">
    <subcellularLocation>
        <location evidence="8">Endoplasmic reticulum membrane</location>
        <topology evidence="8">Single-pass type I membrane protein</topology>
    </subcellularLocation>
    <text evidence="8">The ERMES/MDM complex localizes to a few discrete foci (around 10 per single cell), that represent mitochondria-endoplasmic reticulum junctions. These foci are often found next to mtDNA nucleoids.</text>
</comment>
<evidence type="ECO:0000313" key="12">
    <source>
        <dbReference type="Proteomes" id="UP001222932"/>
    </source>
</evidence>
<dbReference type="EMBL" id="BTCM01000001">
    <property type="protein sequence ID" value="GMK54522.1"/>
    <property type="molecule type" value="Genomic_DNA"/>
</dbReference>
<dbReference type="CDD" id="cd21671">
    <property type="entry name" value="SMP_Mmm1"/>
    <property type="match status" value="1"/>
</dbReference>
<evidence type="ECO:0000256" key="5">
    <source>
        <dbReference type="ARBA" id="ARBA00023055"/>
    </source>
</evidence>
<keyword evidence="4 8" id="KW-1133">Transmembrane helix</keyword>
<comment type="caution">
    <text evidence="11">The sequence shown here is derived from an EMBL/GenBank/DDBJ whole genome shotgun (WGS) entry which is preliminary data.</text>
</comment>
<evidence type="ECO:0000256" key="2">
    <source>
        <dbReference type="ARBA" id="ARBA00022692"/>
    </source>
</evidence>
<dbReference type="GO" id="GO:1990456">
    <property type="term" value="P:mitochondrion-endoplasmic reticulum membrane tethering"/>
    <property type="evidence" value="ECO:0007669"/>
    <property type="project" value="TreeGrafter"/>
</dbReference>
<dbReference type="Pfam" id="PF10296">
    <property type="entry name" value="MMM1"/>
    <property type="match status" value="1"/>
</dbReference>
<sequence>MSALLGSLPSPAAWTFTQGFLVGQATVILLGLLFMRYVVFSPADAVDPVAWRQRREERAKKALLSTTAVPPPPTSYLLDNTGYDMSTHPAESADWINVVGAQILQGYRNDLLSSGGEEGARKQFERWLNPPGRTLSWLDPIEVTSVNVGKTFPLLSNARIRPADDQGRIRCEIDVDFADSISLIISTAVLVNFPRPRFAVLPVQIGVELVSVGGTLSVQIHHPKDDRQHMHVCLLPDFHLNLKTTSLLGSRAKLQDIPKLEQLILARLRAVVQDRLVYPHNLAFGLPRLLSRPEPDAIPVIPIETNLRSVALNAMSQGIGRLGQDLADRVAALAPIDSASAMASEEIAADASTADAEAEGSEALLAEEIERAPRRLPPSLAPMRMGVVSSASSGAPGPVESVSVSASSAVQPMSKEEVRRRLPPMVGERRMGAPNSRVT</sequence>
<dbReference type="GO" id="GO:0008289">
    <property type="term" value="F:lipid binding"/>
    <property type="evidence" value="ECO:0007669"/>
    <property type="project" value="UniProtKB-KW"/>
</dbReference>
<keyword evidence="2 8" id="KW-0812">Transmembrane</keyword>
<dbReference type="Proteomes" id="UP001222932">
    <property type="component" value="Unassembled WGS sequence"/>
</dbReference>
<dbReference type="GO" id="GO:0032865">
    <property type="term" value="C:ERMES complex"/>
    <property type="evidence" value="ECO:0007669"/>
    <property type="project" value="UniProtKB-UniRule"/>
</dbReference>
<comment type="function">
    <text evidence="8">Component of the ERMES/MDM complex, which serves as a molecular tether to connect the endoplasmic reticulum (ER) and mitochondria. Components of this complex are involved in the control of mitochondrial shape and protein biogenesis, and function in nonvesicular lipid trafficking between the ER and mitochondria. The MDM12-MMM1 subcomplex functions in the major beta-barrel assembly pathway that is responsible for biogenesis of all outer membrane beta-barrel proteins, and acts in a late step after the SAM complex. The MDM10-MDM12-MMM1 subcomplex further acts in the TOM40-specific pathway after the action of the MDM12-MMM1 complex. Essential for establishing and maintaining the structure of mitochondria and maintenance of mtDNA nucleoids.</text>
</comment>
<evidence type="ECO:0000256" key="9">
    <source>
        <dbReference type="SAM" id="MobiDB-lite"/>
    </source>
</evidence>
<keyword evidence="1" id="KW-0813">Transport</keyword>
<keyword evidence="3 8" id="KW-0256">Endoplasmic reticulum</keyword>
<feature type="region of interest" description="Disordered" evidence="9">
    <location>
        <begin position="388"/>
        <end position="439"/>
    </location>
</feature>
<dbReference type="HAMAP" id="MF_03103">
    <property type="entry name" value="Mmm1"/>
    <property type="match status" value="1"/>
</dbReference>
<evidence type="ECO:0000259" key="10">
    <source>
        <dbReference type="PROSITE" id="PS51847"/>
    </source>
</evidence>
<dbReference type="PANTHER" id="PTHR13466">
    <property type="entry name" value="TEX2 PROTEIN-RELATED"/>
    <property type="match status" value="1"/>
</dbReference>
<dbReference type="GO" id="GO:0015914">
    <property type="term" value="P:phospholipid transport"/>
    <property type="evidence" value="ECO:0007669"/>
    <property type="project" value="TreeGrafter"/>
</dbReference>
<dbReference type="InterPro" id="IPR019411">
    <property type="entry name" value="MMM1_dom"/>
</dbReference>
<evidence type="ECO:0000256" key="8">
    <source>
        <dbReference type="HAMAP-Rule" id="MF_03103"/>
    </source>
</evidence>
<evidence type="ECO:0000256" key="1">
    <source>
        <dbReference type="ARBA" id="ARBA00022448"/>
    </source>
</evidence>
<evidence type="ECO:0000256" key="3">
    <source>
        <dbReference type="ARBA" id="ARBA00022824"/>
    </source>
</evidence>
<feature type="domain" description="SMP-LTD" evidence="10">
    <location>
        <begin position="89"/>
        <end position="287"/>
    </location>
</feature>
<dbReference type="GO" id="GO:0045040">
    <property type="term" value="P:protein insertion into mitochondrial outer membrane"/>
    <property type="evidence" value="ECO:0007669"/>
    <property type="project" value="UniProtKB-UniRule"/>
</dbReference>
<dbReference type="InterPro" id="IPR031468">
    <property type="entry name" value="SMP_LBD"/>
</dbReference>
<feature type="compositionally biased region" description="Low complexity" evidence="9">
    <location>
        <begin position="388"/>
        <end position="410"/>
    </location>
</feature>
<dbReference type="AlphaFoldDB" id="A0AAD3TQ85"/>
<comment type="subunit">
    <text evidence="8">Homodimer. Component of the ER-mitochondria encounter structure (ERMES) or MDM complex, composed of MMM1, MDM10, MDM12 and MDM34. A MMM1 homodimer associates with one molecule of MDM12 on each side in a pairwise head-to-tail manner, and the SMP-LTD domains of MMM1 and MDM12 generate a continuous hydrophobic tunnel for phospholipid trafficking.</text>
</comment>
<keyword evidence="12" id="KW-1185">Reference proteome</keyword>
<dbReference type="PANTHER" id="PTHR13466:SF0">
    <property type="entry name" value="SMP-LTD DOMAIN-CONTAINING PROTEIN"/>
    <property type="match status" value="1"/>
</dbReference>
<feature type="topological domain" description="Lumenal" evidence="8">
    <location>
        <begin position="1"/>
        <end position="19"/>
    </location>
</feature>
<name>A0AAD3TQ85_9TREE</name>
<evidence type="ECO:0000256" key="6">
    <source>
        <dbReference type="ARBA" id="ARBA00023121"/>
    </source>
</evidence>
<keyword evidence="7 8" id="KW-0472">Membrane</keyword>
<comment type="similarity">
    <text evidence="8">Belongs to the MMM1 family.</text>
</comment>
<evidence type="ECO:0000313" key="11">
    <source>
        <dbReference type="EMBL" id="GMK54522.1"/>
    </source>
</evidence>
<keyword evidence="5" id="KW-0445">Lipid transport</keyword>
<dbReference type="GO" id="GO:0005789">
    <property type="term" value="C:endoplasmic reticulum membrane"/>
    <property type="evidence" value="ECO:0007669"/>
    <property type="project" value="UniProtKB-SubCell"/>
</dbReference>
<dbReference type="PROSITE" id="PS51847">
    <property type="entry name" value="SMP"/>
    <property type="match status" value="1"/>
</dbReference>
<proteinExistence type="inferred from homology"/>
<reference evidence="11" key="1">
    <citation type="journal article" date="2023" name="BMC Genomics">
        <title>Chromosome-level genome assemblies of Cutaneotrichosporon spp. (Trichosporonales, Basidiomycota) reveal imbalanced evolution between nucleotide sequences and chromosome synteny.</title>
        <authorList>
            <person name="Kobayashi Y."/>
            <person name="Kayamori A."/>
            <person name="Aoki K."/>
            <person name="Shiwa Y."/>
            <person name="Matsutani M."/>
            <person name="Fujita N."/>
            <person name="Sugita T."/>
            <person name="Iwasaki W."/>
            <person name="Tanaka N."/>
            <person name="Takashima M."/>
        </authorList>
    </citation>
    <scope>NUCLEOTIDE SEQUENCE</scope>
    <source>
        <strain evidence="11">HIS016</strain>
    </source>
</reference>
<evidence type="ECO:0000256" key="7">
    <source>
        <dbReference type="ARBA" id="ARBA00023136"/>
    </source>
</evidence>
<protein>
    <recommendedName>
        <fullName evidence="8">Maintenance of mitochondrial morphology protein 1</fullName>
    </recommendedName>
</protein>
<dbReference type="InterPro" id="IPR027537">
    <property type="entry name" value="Mmm1"/>
</dbReference>
<evidence type="ECO:0000256" key="4">
    <source>
        <dbReference type="ARBA" id="ARBA00022989"/>
    </source>
</evidence>
<organism evidence="11 12">
    <name type="scientific">Cutaneotrichosporon spelunceum</name>
    <dbReference type="NCBI Taxonomy" id="1672016"/>
    <lineage>
        <taxon>Eukaryota</taxon>
        <taxon>Fungi</taxon>
        <taxon>Dikarya</taxon>
        <taxon>Basidiomycota</taxon>
        <taxon>Agaricomycotina</taxon>
        <taxon>Tremellomycetes</taxon>
        <taxon>Trichosporonales</taxon>
        <taxon>Trichosporonaceae</taxon>
        <taxon>Cutaneotrichosporon</taxon>
    </lineage>
</organism>
<gene>
    <name evidence="8 11" type="primary">MMM1</name>
    <name evidence="11" type="ORF">CspeluHIS016_0111080</name>
</gene>
<keyword evidence="6" id="KW-0446">Lipid-binding</keyword>
<feature type="topological domain" description="Cytoplasmic" evidence="8">
    <location>
        <begin position="41"/>
        <end position="439"/>
    </location>
</feature>
<accession>A0AAD3TQ85</accession>
<reference evidence="11" key="2">
    <citation type="submission" date="2023-06" db="EMBL/GenBank/DDBJ databases">
        <authorList>
            <person name="Kobayashi Y."/>
            <person name="Kayamori A."/>
            <person name="Aoki K."/>
            <person name="Shiwa Y."/>
            <person name="Fujita N."/>
            <person name="Sugita T."/>
            <person name="Iwasaki W."/>
            <person name="Tanaka N."/>
            <person name="Takashima M."/>
        </authorList>
    </citation>
    <scope>NUCLEOTIDE SEQUENCE</scope>
    <source>
        <strain evidence="11">HIS016</strain>
    </source>
</reference>